<evidence type="ECO:0008006" key="4">
    <source>
        <dbReference type="Google" id="ProtNLM"/>
    </source>
</evidence>
<dbReference type="EMBL" id="CATQJL010000316">
    <property type="protein sequence ID" value="CAJ0607763.1"/>
    <property type="molecule type" value="Genomic_DNA"/>
</dbReference>
<evidence type="ECO:0000313" key="2">
    <source>
        <dbReference type="EMBL" id="CAJ0607763.1"/>
    </source>
</evidence>
<keyword evidence="3" id="KW-1185">Reference proteome</keyword>
<name>A0AA36HD41_CYLNA</name>
<accession>A0AA36HD41</accession>
<evidence type="ECO:0000256" key="1">
    <source>
        <dbReference type="SAM" id="SignalP"/>
    </source>
</evidence>
<reference evidence="2" key="1">
    <citation type="submission" date="2023-07" db="EMBL/GenBank/DDBJ databases">
        <authorList>
            <consortium name="CYATHOMIX"/>
        </authorList>
    </citation>
    <scope>NUCLEOTIDE SEQUENCE</scope>
    <source>
        <strain evidence="2">N/A</strain>
    </source>
</reference>
<dbReference type="InterPro" id="IPR036574">
    <property type="entry name" value="Scorpion_toxin-like_sf"/>
</dbReference>
<dbReference type="Proteomes" id="UP001176961">
    <property type="component" value="Unassembled WGS sequence"/>
</dbReference>
<dbReference type="AlphaFoldDB" id="A0AA36HD41"/>
<dbReference type="SUPFAM" id="SSF57095">
    <property type="entry name" value="Scorpion toxin-like"/>
    <property type="match status" value="1"/>
</dbReference>
<protein>
    <recommendedName>
        <fullName evidence="4">Knottin scorpion toxin-like domain-containing protein</fullName>
    </recommendedName>
</protein>
<evidence type="ECO:0000313" key="3">
    <source>
        <dbReference type="Proteomes" id="UP001176961"/>
    </source>
</evidence>
<feature type="chain" id="PRO_5041295815" description="Knottin scorpion toxin-like domain-containing protein" evidence="1">
    <location>
        <begin position="22"/>
        <end position="87"/>
    </location>
</feature>
<keyword evidence="1" id="KW-0732">Signal</keyword>
<sequence>MMRHFVAFLLLLFVLEISVEASNSVHVCYFNNGSECRARCMKILNCRNGHCKLGAIGKFVQMRCYCEDCPGGQQTKNLPGALNLAHI</sequence>
<proteinExistence type="predicted"/>
<comment type="caution">
    <text evidence="2">The sequence shown here is derived from an EMBL/GenBank/DDBJ whole genome shotgun (WGS) entry which is preliminary data.</text>
</comment>
<gene>
    <name evidence="2" type="ORF">CYNAS_LOCUS19746</name>
</gene>
<organism evidence="2 3">
    <name type="scientific">Cylicocyclus nassatus</name>
    <name type="common">Nematode worm</name>
    <dbReference type="NCBI Taxonomy" id="53992"/>
    <lineage>
        <taxon>Eukaryota</taxon>
        <taxon>Metazoa</taxon>
        <taxon>Ecdysozoa</taxon>
        <taxon>Nematoda</taxon>
        <taxon>Chromadorea</taxon>
        <taxon>Rhabditida</taxon>
        <taxon>Rhabditina</taxon>
        <taxon>Rhabditomorpha</taxon>
        <taxon>Strongyloidea</taxon>
        <taxon>Strongylidae</taxon>
        <taxon>Cylicocyclus</taxon>
    </lineage>
</organism>
<feature type="signal peptide" evidence="1">
    <location>
        <begin position="1"/>
        <end position="21"/>
    </location>
</feature>